<accession>A0A7V5RPJ4</accession>
<feature type="coiled-coil region" evidence="3">
    <location>
        <begin position="257"/>
        <end position="284"/>
    </location>
</feature>
<sequence>MQKNQRSNAPMTTSDSSFDIKKYIRLFKRKKWTLLSVFSVTFIVVLAAALHFGPQQLYSTTALLQFDDKRALSGMNARGRQENDSKLGVLMSRSFLKRVVANTDYQFQIKGQPRYSVIDSVHLSKELKYGNYRIEKQENILKLFYTNPQKTIEDKVVLETSIPENNQISYGGATLYIKPGYWNTHDELAYKLLKEAKAVEILRLSLSPNFKNRLRTLMEIKITGADPVYITETLNVLVDQFVLQNLDFKKYHTREVLGILTTQLEQAKQELDAATNELKQFRQRNPYVGLTGEAAGTVTNISAIESQKVDVLNKKSELQALIQRLNSSRDDEKYSVLSELLSWLAVNGPATVPALSAEFATLNAERARLENSYAPGHPVLLENKKKLDQLEQKVLLTAGNVRKQYDERIAGINAQVRSQQIKIQRLPAKELEYAELQRKRTVADQVYSSLLVRYNQAKVADAVEVGDIIVLDPAVVPPTAGKLGLFLKYGMIAFIMGLGLSVGFVLVVDFFDKTVRTTDELEKAVPIRVVAKIPVVGSEKDISPELFDKSKRIDPKLVTADYSPTPMGEAYRSLRTQLLFNNEEKRHRSLFVTSLNPSEGKSLNAGNLAITFAQQKIPTLLVDADLRRGVLHSSFACNKKPGLADFLYSNADITDENIRKVIQQTHIPNLYLMSSGMAVPNPSEILGTQRAADVFKFMGERFGFLIVDTPPIMVTADSVVLSKYVDQGLFVIRAGKTNVEDVKAKLAEYKDFQNHLFGIILNCAELDMKKDNYKYSYYNY</sequence>
<feature type="domain" description="Tyrosine-protein kinase G-rich" evidence="5">
    <location>
        <begin position="435"/>
        <end position="507"/>
    </location>
</feature>
<dbReference type="Gene3D" id="3.40.50.300">
    <property type="entry name" value="P-loop containing nucleotide triphosphate hydrolases"/>
    <property type="match status" value="1"/>
</dbReference>
<dbReference type="NCBIfam" id="TIGR01007">
    <property type="entry name" value="eps_fam"/>
    <property type="match status" value="1"/>
</dbReference>
<evidence type="ECO:0000256" key="4">
    <source>
        <dbReference type="SAM" id="Phobius"/>
    </source>
</evidence>
<dbReference type="PANTHER" id="PTHR32309">
    <property type="entry name" value="TYROSINE-PROTEIN KINASE"/>
    <property type="match status" value="1"/>
</dbReference>
<dbReference type="InterPro" id="IPR032807">
    <property type="entry name" value="GNVR"/>
</dbReference>
<name>A0A7V5RPJ4_CALAY</name>
<evidence type="ECO:0000256" key="3">
    <source>
        <dbReference type="SAM" id="Coils"/>
    </source>
</evidence>
<dbReference type="GO" id="GO:0005524">
    <property type="term" value="F:ATP binding"/>
    <property type="evidence" value="ECO:0007669"/>
    <property type="project" value="UniProtKB-KW"/>
</dbReference>
<keyword evidence="4" id="KW-1133">Transmembrane helix</keyword>
<protein>
    <submittedName>
        <fullName evidence="6">Polysaccharide biosynthesis tyrosine autokinase</fullName>
        <ecNumber evidence="6">2.7.10.2</ecNumber>
    </submittedName>
</protein>
<organism evidence="6">
    <name type="scientific">Caldithrix abyssi</name>
    <dbReference type="NCBI Taxonomy" id="187145"/>
    <lineage>
        <taxon>Bacteria</taxon>
        <taxon>Pseudomonadati</taxon>
        <taxon>Calditrichota</taxon>
        <taxon>Calditrichia</taxon>
        <taxon>Calditrichales</taxon>
        <taxon>Calditrichaceae</taxon>
        <taxon>Caldithrix</taxon>
    </lineage>
</organism>
<dbReference type="CDD" id="cd05387">
    <property type="entry name" value="BY-kinase"/>
    <property type="match status" value="1"/>
</dbReference>
<keyword evidence="3" id="KW-0175">Coiled coil</keyword>
<dbReference type="EC" id="2.7.10.2" evidence="6"/>
<keyword evidence="2" id="KW-0067">ATP-binding</keyword>
<dbReference type="AlphaFoldDB" id="A0A7V5RPJ4"/>
<dbReference type="EMBL" id="DRLI01000198">
    <property type="protein sequence ID" value="HHM02391.1"/>
    <property type="molecule type" value="Genomic_DNA"/>
</dbReference>
<comment type="caution">
    <text evidence="6">The sequence shown here is derived from an EMBL/GenBank/DDBJ whole genome shotgun (WGS) entry which is preliminary data.</text>
</comment>
<dbReference type="Proteomes" id="UP000885771">
    <property type="component" value="Unassembled WGS sequence"/>
</dbReference>
<dbReference type="SUPFAM" id="SSF52540">
    <property type="entry name" value="P-loop containing nucleoside triphosphate hydrolases"/>
    <property type="match status" value="1"/>
</dbReference>
<evidence type="ECO:0000256" key="1">
    <source>
        <dbReference type="ARBA" id="ARBA00022741"/>
    </source>
</evidence>
<keyword evidence="1" id="KW-0547">Nucleotide-binding</keyword>
<dbReference type="InterPro" id="IPR027417">
    <property type="entry name" value="P-loop_NTPase"/>
</dbReference>
<dbReference type="Pfam" id="PF13807">
    <property type="entry name" value="GNVR"/>
    <property type="match status" value="1"/>
</dbReference>
<feature type="transmembrane region" description="Helical" evidence="4">
    <location>
        <begin position="32"/>
        <end position="52"/>
    </location>
</feature>
<dbReference type="PANTHER" id="PTHR32309:SF31">
    <property type="entry name" value="CAPSULAR EXOPOLYSACCHARIDE FAMILY"/>
    <property type="match status" value="1"/>
</dbReference>
<evidence type="ECO:0000313" key="6">
    <source>
        <dbReference type="EMBL" id="HHM02391.1"/>
    </source>
</evidence>
<gene>
    <name evidence="6" type="ORF">ENJ15_05205</name>
</gene>
<evidence type="ECO:0000259" key="5">
    <source>
        <dbReference type="Pfam" id="PF13807"/>
    </source>
</evidence>
<dbReference type="GO" id="GO:0004715">
    <property type="term" value="F:non-membrane spanning protein tyrosine kinase activity"/>
    <property type="evidence" value="ECO:0007669"/>
    <property type="project" value="UniProtKB-EC"/>
</dbReference>
<feature type="transmembrane region" description="Helical" evidence="4">
    <location>
        <begin position="486"/>
        <end position="508"/>
    </location>
</feature>
<proteinExistence type="predicted"/>
<reference evidence="6" key="1">
    <citation type="journal article" date="2020" name="mSystems">
        <title>Genome- and Community-Level Interaction Insights into Carbon Utilization and Element Cycling Functions of Hydrothermarchaeota in Hydrothermal Sediment.</title>
        <authorList>
            <person name="Zhou Z."/>
            <person name="Liu Y."/>
            <person name="Xu W."/>
            <person name="Pan J."/>
            <person name="Luo Z.H."/>
            <person name="Li M."/>
        </authorList>
    </citation>
    <scope>NUCLEOTIDE SEQUENCE [LARGE SCALE GENOMIC DNA]</scope>
    <source>
        <strain evidence="6">HyVt-460</strain>
    </source>
</reference>
<evidence type="ECO:0000256" key="2">
    <source>
        <dbReference type="ARBA" id="ARBA00022840"/>
    </source>
</evidence>
<dbReference type="InterPro" id="IPR005702">
    <property type="entry name" value="Wzc-like_C"/>
</dbReference>
<dbReference type="InterPro" id="IPR050445">
    <property type="entry name" value="Bact_polysacc_biosynth/exp"/>
</dbReference>
<keyword evidence="6" id="KW-0808">Transferase</keyword>
<keyword evidence="4" id="KW-0472">Membrane</keyword>
<keyword evidence="4" id="KW-0812">Transmembrane</keyword>